<dbReference type="PANTHER" id="PTHR12128">
    <property type="entry name" value="DIHYDRODIPICOLINATE SYNTHASE"/>
    <property type="match status" value="1"/>
</dbReference>
<dbReference type="SMART" id="SM01130">
    <property type="entry name" value="DHDPS"/>
    <property type="match status" value="1"/>
</dbReference>
<evidence type="ECO:0000313" key="2">
    <source>
        <dbReference type="EMBL" id="GAH64762.1"/>
    </source>
</evidence>
<accession>X1H5T0</accession>
<dbReference type="GO" id="GO:0005829">
    <property type="term" value="C:cytosol"/>
    <property type="evidence" value="ECO:0007669"/>
    <property type="project" value="TreeGrafter"/>
</dbReference>
<evidence type="ECO:0008006" key="3">
    <source>
        <dbReference type="Google" id="ProtNLM"/>
    </source>
</evidence>
<feature type="non-terminal residue" evidence="2">
    <location>
        <position position="1"/>
    </location>
</feature>
<dbReference type="Pfam" id="PF00701">
    <property type="entry name" value="DHDPS"/>
    <property type="match status" value="1"/>
</dbReference>
<keyword evidence="1" id="KW-0456">Lyase</keyword>
<evidence type="ECO:0000256" key="1">
    <source>
        <dbReference type="ARBA" id="ARBA00023239"/>
    </source>
</evidence>
<sequence length="256" mass="28611">VVPVMVSEFRLLSEEEHRTMIRVSVQVSSGRVPVVANCAAVNTPSAVSYARYAEETGADAVIAMPPYVLRPDFETIFAYYQAISDAVSIPVWIQNADVVALSTEQVVRLCTEIENVSWVKEEVVPSTHSISALVSKNCPAIEGVMGGSGGLYMITERARGSKGVLPSCTFCDLVQKVWELLDEDKEDQARDLHEHLLPAIILEGLMGMAFAKEIMIRRGVFKNNRVRSFAHPLDEDDMREIDRVWERIQPYLIWGK</sequence>
<dbReference type="PANTHER" id="PTHR12128:SF66">
    <property type="entry name" value="4-HYDROXY-2-OXOGLUTARATE ALDOLASE, MITOCHONDRIAL"/>
    <property type="match status" value="1"/>
</dbReference>
<dbReference type="CDD" id="cd00408">
    <property type="entry name" value="DHDPS-like"/>
    <property type="match status" value="1"/>
</dbReference>
<dbReference type="GO" id="GO:0008840">
    <property type="term" value="F:4-hydroxy-tetrahydrodipicolinate synthase activity"/>
    <property type="evidence" value="ECO:0007669"/>
    <property type="project" value="TreeGrafter"/>
</dbReference>
<reference evidence="2" key="1">
    <citation type="journal article" date="2014" name="Front. Microbiol.">
        <title>High frequency of phylogenetically diverse reductive dehalogenase-homologous genes in deep subseafloor sedimentary metagenomes.</title>
        <authorList>
            <person name="Kawai M."/>
            <person name="Futagami T."/>
            <person name="Toyoda A."/>
            <person name="Takaki Y."/>
            <person name="Nishi S."/>
            <person name="Hori S."/>
            <person name="Arai W."/>
            <person name="Tsubouchi T."/>
            <person name="Morono Y."/>
            <person name="Uchiyama I."/>
            <person name="Ito T."/>
            <person name="Fujiyama A."/>
            <person name="Inagaki F."/>
            <person name="Takami H."/>
        </authorList>
    </citation>
    <scope>NUCLEOTIDE SEQUENCE</scope>
    <source>
        <strain evidence="2">Expedition CK06-06</strain>
    </source>
</reference>
<protein>
    <recommendedName>
        <fullName evidence="3">Dihydrodipicolinate synthase family protein</fullName>
    </recommendedName>
</protein>
<dbReference type="PIRSF" id="PIRSF001365">
    <property type="entry name" value="DHDPS"/>
    <property type="match status" value="1"/>
</dbReference>
<comment type="caution">
    <text evidence="2">The sequence shown here is derived from an EMBL/GenBank/DDBJ whole genome shotgun (WGS) entry which is preliminary data.</text>
</comment>
<name>X1H5T0_9ZZZZ</name>
<dbReference type="InterPro" id="IPR002220">
    <property type="entry name" value="DapA-like"/>
</dbReference>
<dbReference type="Gene3D" id="3.20.20.70">
    <property type="entry name" value="Aldolase class I"/>
    <property type="match status" value="1"/>
</dbReference>
<dbReference type="AlphaFoldDB" id="X1H5T0"/>
<organism evidence="2">
    <name type="scientific">marine sediment metagenome</name>
    <dbReference type="NCBI Taxonomy" id="412755"/>
    <lineage>
        <taxon>unclassified sequences</taxon>
        <taxon>metagenomes</taxon>
        <taxon>ecological metagenomes</taxon>
    </lineage>
</organism>
<dbReference type="SUPFAM" id="SSF51569">
    <property type="entry name" value="Aldolase"/>
    <property type="match status" value="1"/>
</dbReference>
<dbReference type="InterPro" id="IPR013785">
    <property type="entry name" value="Aldolase_TIM"/>
</dbReference>
<proteinExistence type="predicted"/>
<dbReference type="EMBL" id="BARU01031888">
    <property type="protein sequence ID" value="GAH64762.1"/>
    <property type="molecule type" value="Genomic_DNA"/>
</dbReference>
<gene>
    <name evidence="2" type="ORF">S03H2_50377</name>
</gene>